<feature type="transmembrane region" description="Helical" evidence="2">
    <location>
        <begin position="145"/>
        <end position="165"/>
    </location>
</feature>
<dbReference type="Pfam" id="PF09534">
    <property type="entry name" value="Trp_oprn_chp"/>
    <property type="match status" value="1"/>
</dbReference>
<dbReference type="InterPro" id="IPR011746">
    <property type="entry name" value="Trp_synth-assoc_CHP"/>
</dbReference>
<dbReference type="AlphaFoldDB" id="A0A3S3E4N4"/>
<proteinExistence type="predicted"/>
<feature type="transmembrane region" description="Helical" evidence="2">
    <location>
        <begin position="95"/>
        <end position="115"/>
    </location>
</feature>
<organism evidence="3 4">
    <name type="scientific">Rhodococcus xishaensis</name>
    <dbReference type="NCBI Taxonomy" id="2487364"/>
    <lineage>
        <taxon>Bacteria</taxon>
        <taxon>Bacillati</taxon>
        <taxon>Actinomycetota</taxon>
        <taxon>Actinomycetes</taxon>
        <taxon>Mycobacteriales</taxon>
        <taxon>Nocardiaceae</taxon>
        <taxon>Rhodococcus</taxon>
    </lineage>
</organism>
<dbReference type="OrthoDB" id="4372702at2"/>
<dbReference type="EMBL" id="RKLO01000001">
    <property type="protein sequence ID" value="RVW05719.1"/>
    <property type="molecule type" value="Genomic_DNA"/>
</dbReference>
<evidence type="ECO:0000256" key="2">
    <source>
        <dbReference type="SAM" id="Phobius"/>
    </source>
</evidence>
<sequence>MRASNEPGGGYPVSRTKTGARATRIAAVLLAVAALCLWAASRMTWVTVASSDGLGEDRVTELDGGTWAAATTPLALVLVAAIAAAFAVRGWLVRVVGILVAVVAVVAALPAIGLVTGGAPNGRAADIAGFARVATQVTATEVSNAPAVLVLLGSLLALAAALVLIRKPVAAGGLSSKYDSPAARRDAAAARPPGSGKQEPQTQRMLWDALDAGEDPTVDDADQGPTSGEPRSVTNDVSEDSGRSGTRPESD</sequence>
<keyword evidence="4" id="KW-1185">Reference proteome</keyword>
<feature type="compositionally biased region" description="Acidic residues" evidence="1">
    <location>
        <begin position="211"/>
        <end position="222"/>
    </location>
</feature>
<evidence type="ECO:0000313" key="3">
    <source>
        <dbReference type="EMBL" id="RVW05719.1"/>
    </source>
</evidence>
<reference evidence="3 4" key="1">
    <citation type="submission" date="2018-11" db="EMBL/GenBank/DDBJ databases">
        <title>Rhodococcus spongicola sp. nov. and Rhodococcus xishaensis sp. nov. from marine sponges.</title>
        <authorList>
            <person name="Li L."/>
            <person name="Lin H.W."/>
        </authorList>
    </citation>
    <scope>NUCLEOTIDE SEQUENCE [LARGE SCALE GENOMIC DNA]</scope>
    <source>
        <strain evidence="3 4">LHW51113</strain>
    </source>
</reference>
<gene>
    <name evidence="3" type="ORF">EGT50_04110</name>
</gene>
<keyword evidence="2" id="KW-1133">Transmembrane helix</keyword>
<accession>A0A3S3E4N4</accession>
<feature type="compositionally biased region" description="Basic and acidic residues" evidence="1">
    <location>
        <begin position="240"/>
        <end position="251"/>
    </location>
</feature>
<feature type="transmembrane region" description="Helical" evidence="2">
    <location>
        <begin position="65"/>
        <end position="88"/>
    </location>
</feature>
<dbReference type="NCBIfam" id="TIGR02234">
    <property type="entry name" value="trp_oprn_chp"/>
    <property type="match status" value="1"/>
</dbReference>
<evidence type="ECO:0000256" key="1">
    <source>
        <dbReference type="SAM" id="MobiDB-lite"/>
    </source>
</evidence>
<dbReference type="InterPro" id="IPR019051">
    <property type="entry name" value="Trp_biosyn_TM_oprn/chp"/>
</dbReference>
<dbReference type="RefSeq" id="WP_127951250.1">
    <property type="nucleotide sequence ID" value="NZ_RKLO01000001.1"/>
</dbReference>
<dbReference type="Proteomes" id="UP000283479">
    <property type="component" value="Unassembled WGS sequence"/>
</dbReference>
<protein>
    <submittedName>
        <fullName evidence="3">TIGR02234 family membrane protein</fullName>
    </submittedName>
</protein>
<keyword evidence="2" id="KW-0472">Membrane</keyword>
<comment type="caution">
    <text evidence="3">The sequence shown here is derived from an EMBL/GenBank/DDBJ whole genome shotgun (WGS) entry which is preliminary data.</text>
</comment>
<keyword evidence="2" id="KW-0812">Transmembrane</keyword>
<name>A0A3S3E4N4_9NOCA</name>
<feature type="region of interest" description="Disordered" evidence="1">
    <location>
        <begin position="175"/>
        <end position="251"/>
    </location>
</feature>
<evidence type="ECO:0000313" key="4">
    <source>
        <dbReference type="Proteomes" id="UP000283479"/>
    </source>
</evidence>
<feature type="transmembrane region" description="Helical" evidence="2">
    <location>
        <begin position="25"/>
        <end position="45"/>
    </location>
</feature>